<dbReference type="RefSeq" id="WP_090775205.1">
    <property type="nucleotide sequence ID" value="NZ_FMYM01000004.1"/>
</dbReference>
<dbReference type="EMBL" id="FMYM01000004">
    <property type="protein sequence ID" value="SDB95344.1"/>
    <property type="molecule type" value="Genomic_DNA"/>
</dbReference>
<keyword evidence="2" id="KW-1185">Reference proteome</keyword>
<protein>
    <submittedName>
        <fullName evidence="1">Uncharacterized protein</fullName>
    </submittedName>
</protein>
<accession>A0A1G6HMC6</accession>
<gene>
    <name evidence="1" type="ORF">SAMN05421737_10474</name>
</gene>
<dbReference type="OrthoDB" id="2650588at2"/>
<dbReference type="STRING" id="1464122.SAMN05421737_10474"/>
<name>A0A1G6HMC6_9BACI</name>
<organism evidence="1 2">
    <name type="scientific">Shouchella lonarensis</name>
    <dbReference type="NCBI Taxonomy" id="1464122"/>
    <lineage>
        <taxon>Bacteria</taxon>
        <taxon>Bacillati</taxon>
        <taxon>Bacillota</taxon>
        <taxon>Bacilli</taxon>
        <taxon>Bacillales</taxon>
        <taxon>Bacillaceae</taxon>
        <taxon>Shouchella</taxon>
    </lineage>
</organism>
<dbReference type="AlphaFoldDB" id="A0A1G6HMC6"/>
<sequence>MDREELQKFLMENLLTKREAMKVTRQKDSTFKQAVRDKRLKPFFRKGTGRSQVNLYLKEDAEAYCKRADKRRRCP</sequence>
<dbReference type="Proteomes" id="UP000242662">
    <property type="component" value="Unassembled WGS sequence"/>
</dbReference>
<evidence type="ECO:0000313" key="1">
    <source>
        <dbReference type="EMBL" id="SDB95344.1"/>
    </source>
</evidence>
<reference evidence="2" key="1">
    <citation type="submission" date="2016-09" db="EMBL/GenBank/DDBJ databases">
        <authorList>
            <person name="Varghese N."/>
            <person name="Submissions S."/>
        </authorList>
    </citation>
    <scope>NUCLEOTIDE SEQUENCE [LARGE SCALE GENOMIC DNA]</scope>
    <source>
        <strain evidence="2">25nlg</strain>
    </source>
</reference>
<proteinExistence type="predicted"/>
<evidence type="ECO:0000313" key="2">
    <source>
        <dbReference type="Proteomes" id="UP000242662"/>
    </source>
</evidence>